<feature type="domain" description="EF-hand" evidence="8">
    <location>
        <begin position="52"/>
        <end position="87"/>
    </location>
</feature>
<dbReference type="InterPro" id="IPR039959">
    <property type="entry name" value="Fimbrin/Plastin"/>
</dbReference>
<accession>A0A8D2LM96</accession>
<evidence type="ECO:0000256" key="1">
    <source>
        <dbReference type="ARBA" id="ARBA00004496"/>
    </source>
</evidence>
<dbReference type="Proteomes" id="UP000694545">
    <property type="component" value="Unplaced"/>
</dbReference>
<dbReference type="GO" id="GO:0005737">
    <property type="term" value="C:cytoplasm"/>
    <property type="evidence" value="ECO:0007669"/>
    <property type="project" value="UniProtKB-SubCell"/>
</dbReference>
<dbReference type="GO" id="GO:0032432">
    <property type="term" value="C:actin filament bundle"/>
    <property type="evidence" value="ECO:0007669"/>
    <property type="project" value="TreeGrafter"/>
</dbReference>
<feature type="domain" description="Calponin-homology (CH)" evidence="7">
    <location>
        <begin position="267"/>
        <end position="368"/>
    </location>
</feature>
<dbReference type="AlphaFoldDB" id="A0A8D2LM96"/>
<evidence type="ECO:0000256" key="2">
    <source>
        <dbReference type="ARBA" id="ARBA00022490"/>
    </source>
</evidence>
<keyword evidence="10" id="KW-1185">Reference proteome</keyword>
<proteinExistence type="predicted"/>
<dbReference type="GO" id="GO:0051639">
    <property type="term" value="P:actin filament network formation"/>
    <property type="evidence" value="ECO:0007669"/>
    <property type="project" value="TreeGrafter"/>
</dbReference>
<keyword evidence="6" id="KW-0009">Actin-binding</keyword>
<dbReference type="Gene3D" id="1.10.418.10">
    <property type="entry name" value="Calponin-like domain"/>
    <property type="match status" value="4"/>
</dbReference>
<dbReference type="InterPro" id="IPR002048">
    <property type="entry name" value="EF_hand_dom"/>
</dbReference>
<dbReference type="SUPFAM" id="SSF47473">
    <property type="entry name" value="EF-hand"/>
    <property type="match status" value="1"/>
</dbReference>
<evidence type="ECO:0000259" key="7">
    <source>
        <dbReference type="PROSITE" id="PS50021"/>
    </source>
</evidence>
<dbReference type="GO" id="GO:0051015">
    <property type="term" value="F:actin filament binding"/>
    <property type="evidence" value="ECO:0007669"/>
    <property type="project" value="InterPro"/>
</dbReference>
<dbReference type="PANTHER" id="PTHR19961">
    <property type="entry name" value="FIMBRIN/PLASTIN"/>
    <property type="match status" value="1"/>
</dbReference>
<dbReference type="InterPro" id="IPR011992">
    <property type="entry name" value="EF-hand-dom_pair"/>
</dbReference>
<sequence>FYFARVIITTFALEEVLLDVTFIIVAIIAGYVSDYELQDLFKEASLPLPGYKVREIVEKIIAVTDNNKDGRINFEEFVSVIQELKSKDVSKSFRKSINKKKGITAIGGTSSISSEGTQHSYSEEEKVAFVNWLNKSLQDDPDCKHLLPMNPSDDSLFKSLADGILLCKMINLSQPDTIDERAINKKKLTPFTISENLDLALNSASAIGCTVVNIGSQDLKDGKPHLVLGLLWQIIKVGLFADIEISRNEALICLLRDGEELEQLMKLSPEELLLRWVNYHLDNAGWKKINNFSQDIKDSKAYFHLLNQIAPRGGNGGEPEQNDLKRADYMLREAEKLGCKQFVTPADVVAGNPKLNMAFVANLFNTYPALQKPEGSSYDINMLEGESKEERTFRNWMNSLGVNPYINHLYSDLADALVIFQLYEMIRVPVQWNHVNKPPYPVLGGNMKKIENCNYAVELGKTKARFSLVGIGGQDLNEGNPTLTLALVWQLMRRYTLNVLSDLGEGEKVNDEIIIKWVNQTLANANKNTSITSFKDKSISTSLPVLDLIDAIAPNAIRAEMVKREDLTEADKLNNAKYAISVARKIGACIYALPDDLVEVKPRMVMTVFACLMARGLNKIK</sequence>
<dbReference type="FunFam" id="1.10.418.10:FF:000042">
    <property type="entry name" value="Fimbrin, putative"/>
    <property type="match status" value="1"/>
</dbReference>
<dbReference type="SMART" id="SM00054">
    <property type="entry name" value="EFh"/>
    <property type="match status" value="1"/>
</dbReference>
<dbReference type="CDD" id="cd21332">
    <property type="entry name" value="CH_PLS1_rpt4"/>
    <property type="match status" value="1"/>
</dbReference>
<dbReference type="FunFam" id="1.10.418.10:FF:000014">
    <property type="entry name" value="Plastin-3 isoform 1"/>
    <property type="match status" value="1"/>
</dbReference>
<dbReference type="SMART" id="SM00033">
    <property type="entry name" value="CH"/>
    <property type="match status" value="4"/>
</dbReference>
<dbReference type="GO" id="GO:0005884">
    <property type="term" value="C:actin filament"/>
    <property type="evidence" value="ECO:0007669"/>
    <property type="project" value="TreeGrafter"/>
</dbReference>
<feature type="domain" description="Calponin-homology (CH)" evidence="7">
    <location>
        <begin position="387"/>
        <end position="496"/>
    </location>
</feature>
<evidence type="ECO:0000256" key="5">
    <source>
        <dbReference type="ARBA" id="ARBA00022837"/>
    </source>
</evidence>
<evidence type="ECO:0000313" key="9">
    <source>
        <dbReference type="Ensembl" id="ENSVKKP00000023737.1"/>
    </source>
</evidence>
<dbReference type="PROSITE" id="PS50021">
    <property type="entry name" value="CH"/>
    <property type="match status" value="4"/>
</dbReference>
<dbReference type="Gene3D" id="1.10.238.10">
    <property type="entry name" value="EF-hand"/>
    <property type="match status" value="1"/>
</dbReference>
<dbReference type="FunFam" id="1.10.418.10:FF:000010">
    <property type="entry name" value="Plastin-3 isoform 1"/>
    <property type="match status" value="1"/>
</dbReference>
<keyword evidence="3" id="KW-0479">Metal-binding</keyword>
<comment type="subcellular location">
    <subcellularLocation>
        <location evidence="1">Cytoplasm</location>
    </subcellularLocation>
</comment>
<dbReference type="Ensembl" id="ENSVKKT00000024320.1">
    <property type="protein sequence ID" value="ENSVKKP00000023737.1"/>
    <property type="gene ID" value="ENSVKKG00000013818.1"/>
</dbReference>
<dbReference type="PANTHER" id="PTHR19961:SF27">
    <property type="entry name" value="PLASTIN-1"/>
    <property type="match status" value="1"/>
</dbReference>
<dbReference type="CDD" id="cd00051">
    <property type="entry name" value="EFh"/>
    <property type="match status" value="1"/>
</dbReference>
<dbReference type="InterPro" id="IPR036872">
    <property type="entry name" value="CH_dom_sf"/>
</dbReference>
<protein>
    <submittedName>
        <fullName evidence="9">Plastin 1</fullName>
    </submittedName>
</protein>
<dbReference type="InterPro" id="IPR018247">
    <property type="entry name" value="EF_Hand_1_Ca_BS"/>
</dbReference>
<reference evidence="9" key="1">
    <citation type="submission" date="2025-08" db="UniProtKB">
        <authorList>
            <consortium name="Ensembl"/>
        </authorList>
    </citation>
    <scope>IDENTIFICATION</scope>
</reference>
<dbReference type="GO" id="GO:0005509">
    <property type="term" value="F:calcium ion binding"/>
    <property type="evidence" value="ECO:0007669"/>
    <property type="project" value="InterPro"/>
</dbReference>
<evidence type="ECO:0000259" key="8">
    <source>
        <dbReference type="PROSITE" id="PS50222"/>
    </source>
</evidence>
<evidence type="ECO:0000256" key="4">
    <source>
        <dbReference type="ARBA" id="ARBA00022737"/>
    </source>
</evidence>
<keyword evidence="2" id="KW-0963">Cytoplasm</keyword>
<dbReference type="PROSITE" id="PS00018">
    <property type="entry name" value="EF_HAND_1"/>
    <property type="match status" value="1"/>
</dbReference>
<dbReference type="InterPro" id="IPR001715">
    <property type="entry name" value="CH_dom"/>
</dbReference>
<feature type="domain" description="Calponin-homology (CH)" evidence="7">
    <location>
        <begin position="508"/>
        <end position="617"/>
    </location>
</feature>
<reference evidence="9" key="2">
    <citation type="submission" date="2025-09" db="UniProtKB">
        <authorList>
            <consortium name="Ensembl"/>
        </authorList>
    </citation>
    <scope>IDENTIFICATION</scope>
</reference>
<keyword evidence="4" id="KW-0677">Repeat</keyword>
<dbReference type="Pfam" id="PF00307">
    <property type="entry name" value="CH"/>
    <property type="match status" value="4"/>
</dbReference>
<name>A0A8D2LM96_VARKO</name>
<dbReference type="PROSITE" id="PS00020">
    <property type="entry name" value="ACTININ_2"/>
    <property type="match status" value="2"/>
</dbReference>
<evidence type="ECO:0000256" key="3">
    <source>
        <dbReference type="ARBA" id="ARBA00022723"/>
    </source>
</evidence>
<dbReference type="GO" id="GO:0051017">
    <property type="term" value="P:actin filament bundle assembly"/>
    <property type="evidence" value="ECO:0007669"/>
    <property type="project" value="InterPro"/>
</dbReference>
<dbReference type="FunFam" id="1.10.418.10:FF:000012">
    <property type="entry name" value="Plastin-3 isoform 1"/>
    <property type="match status" value="1"/>
</dbReference>
<dbReference type="InterPro" id="IPR001589">
    <property type="entry name" value="Actinin_actin-bd_CS"/>
</dbReference>
<dbReference type="PROSITE" id="PS00019">
    <property type="entry name" value="ACTININ_1"/>
    <property type="match status" value="1"/>
</dbReference>
<dbReference type="PROSITE" id="PS50222">
    <property type="entry name" value="EF_HAND_2"/>
    <property type="match status" value="1"/>
</dbReference>
<organism evidence="9 10">
    <name type="scientific">Varanus komodoensis</name>
    <name type="common">Komodo dragon</name>
    <dbReference type="NCBI Taxonomy" id="61221"/>
    <lineage>
        <taxon>Eukaryota</taxon>
        <taxon>Metazoa</taxon>
        <taxon>Chordata</taxon>
        <taxon>Craniata</taxon>
        <taxon>Vertebrata</taxon>
        <taxon>Euteleostomi</taxon>
        <taxon>Lepidosauria</taxon>
        <taxon>Squamata</taxon>
        <taxon>Bifurcata</taxon>
        <taxon>Unidentata</taxon>
        <taxon>Episquamata</taxon>
        <taxon>Toxicofera</taxon>
        <taxon>Anguimorpha</taxon>
        <taxon>Paleoanguimorpha</taxon>
        <taxon>Varanoidea</taxon>
        <taxon>Varanidae</taxon>
        <taxon>Varanus</taxon>
    </lineage>
</organism>
<dbReference type="FunFam" id="1.10.238.10:FF:000263">
    <property type="entry name" value="plastin-1 isoform X2"/>
    <property type="match status" value="1"/>
</dbReference>
<evidence type="ECO:0000313" key="10">
    <source>
        <dbReference type="Proteomes" id="UP000694545"/>
    </source>
</evidence>
<evidence type="ECO:0000256" key="6">
    <source>
        <dbReference type="ARBA" id="ARBA00023203"/>
    </source>
</evidence>
<dbReference type="SUPFAM" id="SSF47576">
    <property type="entry name" value="Calponin-homology domain, CH-domain"/>
    <property type="match status" value="1"/>
</dbReference>
<feature type="domain" description="Calponin-homology (CH)" evidence="7">
    <location>
        <begin position="123"/>
        <end position="239"/>
    </location>
</feature>
<keyword evidence="5" id="KW-0106">Calcium</keyword>